<evidence type="ECO:0000313" key="2">
    <source>
        <dbReference type="Proteomes" id="UP000005666"/>
    </source>
</evidence>
<dbReference type="eggNOG" id="ENOG502S6JB">
    <property type="taxonomic scope" value="Eukaryota"/>
</dbReference>
<dbReference type="HOGENOM" id="CLU_129456_1_0_1"/>
<dbReference type="AlphaFoldDB" id="G8BNG1"/>
<dbReference type="EMBL" id="HE612856">
    <property type="protein sequence ID" value="CCE61439.1"/>
    <property type="molecule type" value="Genomic_DNA"/>
</dbReference>
<dbReference type="PANTHER" id="PTHR28038">
    <property type="entry name" value="ADL329WP"/>
    <property type="match status" value="1"/>
</dbReference>
<dbReference type="RefSeq" id="XP_003683873.1">
    <property type="nucleotide sequence ID" value="XM_003683825.1"/>
</dbReference>
<sequence>MSGMVNQSMPMVAMFLRNKFVGWFALIQSFHYYLNSAEEDNEFTKLENRPKPETNPAEQTPAIRIALSLLSLLVCYMDIISPQPLPPTPVENDVEAEVKA</sequence>
<dbReference type="KEGG" id="tpf:TPHA_0A03630"/>
<dbReference type="Proteomes" id="UP000005666">
    <property type="component" value="Chromosome 1"/>
</dbReference>
<protein>
    <submittedName>
        <fullName evidence="1">Uncharacterized protein</fullName>
    </submittedName>
</protein>
<dbReference type="STRING" id="1071381.G8BNG1"/>
<name>G8BNG1_TETPH</name>
<dbReference type="PANTHER" id="PTHR28038:SF1">
    <property type="entry name" value="ADL329WP"/>
    <property type="match status" value="1"/>
</dbReference>
<organism evidence="1 2">
    <name type="scientific">Tetrapisispora phaffii (strain ATCC 24235 / CBS 4417 / NBRC 1672 / NRRL Y-8282 / UCD 70-5)</name>
    <name type="common">Yeast</name>
    <name type="synonym">Fabospora phaffii</name>
    <dbReference type="NCBI Taxonomy" id="1071381"/>
    <lineage>
        <taxon>Eukaryota</taxon>
        <taxon>Fungi</taxon>
        <taxon>Dikarya</taxon>
        <taxon>Ascomycota</taxon>
        <taxon>Saccharomycotina</taxon>
        <taxon>Saccharomycetes</taxon>
        <taxon>Saccharomycetales</taxon>
        <taxon>Saccharomycetaceae</taxon>
        <taxon>Tetrapisispora</taxon>
    </lineage>
</organism>
<gene>
    <name evidence="1" type="primary">TPHA0A03630</name>
    <name evidence="1" type="ordered locus">TPHA_0A03630</name>
</gene>
<dbReference type="OMA" id="MVAMFLR"/>
<reference evidence="1 2" key="1">
    <citation type="journal article" date="2011" name="Proc. Natl. Acad. Sci. U.S.A.">
        <title>Evolutionary erosion of yeast sex chromosomes by mating-type switching accidents.</title>
        <authorList>
            <person name="Gordon J.L."/>
            <person name="Armisen D."/>
            <person name="Proux-Wera E."/>
            <person name="Oheigeartaigh S.S."/>
            <person name="Byrne K.P."/>
            <person name="Wolfe K.H."/>
        </authorList>
    </citation>
    <scope>NUCLEOTIDE SEQUENCE [LARGE SCALE GENOMIC DNA]</scope>
    <source>
        <strain evidence="2">ATCC 24235 / CBS 4417 / NBRC 1672 / NRRL Y-8282 / UCD 70-5</strain>
    </source>
</reference>
<dbReference type="OrthoDB" id="284718at2759"/>
<proteinExistence type="predicted"/>
<keyword evidence="2" id="KW-1185">Reference proteome</keyword>
<evidence type="ECO:0000313" key="1">
    <source>
        <dbReference type="EMBL" id="CCE61439.1"/>
    </source>
</evidence>
<accession>G8BNG1</accession>
<dbReference type="GeneID" id="11532766"/>